<dbReference type="InterPro" id="IPR005036">
    <property type="entry name" value="CBM21_dom"/>
</dbReference>
<dbReference type="PROSITE" id="PS51159">
    <property type="entry name" value="CBM21"/>
    <property type="match status" value="1"/>
</dbReference>
<dbReference type="GO" id="GO:0000164">
    <property type="term" value="C:protein phosphatase type 1 complex"/>
    <property type="evidence" value="ECO:0007669"/>
    <property type="project" value="TreeGrafter"/>
</dbReference>
<dbReference type="EMBL" id="BGPR01000082">
    <property type="protein sequence ID" value="GBL91890.1"/>
    <property type="molecule type" value="Genomic_DNA"/>
</dbReference>
<comment type="caution">
    <text evidence="3">The sequence shown here is derived from an EMBL/GenBank/DDBJ whole genome shotgun (WGS) entry which is preliminary data.</text>
</comment>
<evidence type="ECO:0000313" key="4">
    <source>
        <dbReference type="Proteomes" id="UP000499080"/>
    </source>
</evidence>
<dbReference type="InterPro" id="IPR050782">
    <property type="entry name" value="PP1_regulatory_subunit_3"/>
</dbReference>
<keyword evidence="4" id="KW-1185">Reference proteome</keyword>
<dbReference type="InterPro" id="IPR038175">
    <property type="entry name" value="CBM21_dom_sf"/>
</dbReference>
<reference evidence="3 4" key="1">
    <citation type="journal article" date="2019" name="Sci. Rep.">
        <title>Orb-weaving spider Araneus ventricosus genome elucidates the spidroin gene catalogue.</title>
        <authorList>
            <person name="Kono N."/>
            <person name="Nakamura H."/>
            <person name="Ohtoshi R."/>
            <person name="Moran D.A.P."/>
            <person name="Shinohara A."/>
            <person name="Yoshida Y."/>
            <person name="Fujiwara M."/>
            <person name="Mori M."/>
            <person name="Tomita M."/>
            <person name="Arakawa K."/>
        </authorList>
    </citation>
    <scope>NUCLEOTIDE SEQUENCE [LARGE SCALE GENOMIC DNA]</scope>
</reference>
<evidence type="ECO:0000313" key="3">
    <source>
        <dbReference type="EMBL" id="GBL91890.1"/>
    </source>
</evidence>
<dbReference type="GO" id="GO:2001069">
    <property type="term" value="F:glycogen binding"/>
    <property type="evidence" value="ECO:0007669"/>
    <property type="project" value="TreeGrafter"/>
</dbReference>
<proteinExistence type="predicted"/>
<dbReference type="Pfam" id="PF03370">
    <property type="entry name" value="CBM_21"/>
    <property type="match status" value="1"/>
</dbReference>
<dbReference type="OrthoDB" id="1881at2759"/>
<dbReference type="GO" id="GO:0005979">
    <property type="term" value="P:regulation of glycogen biosynthetic process"/>
    <property type="evidence" value="ECO:0007669"/>
    <property type="project" value="TreeGrafter"/>
</dbReference>
<dbReference type="PANTHER" id="PTHR12307">
    <property type="entry name" value="PROTEIN PHOSPHATASE 1 REGULATORY SUBUNIT"/>
    <property type="match status" value="1"/>
</dbReference>
<dbReference type="Gene3D" id="2.60.40.2440">
    <property type="entry name" value="Carbohydrate binding type-21 domain"/>
    <property type="match status" value="1"/>
</dbReference>
<organism evidence="3 4">
    <name type="scientific">Araneus ventricosus</name>
    <name type="common">Orbweaver spider</name>
    <name type="synonym">Epeira ventricosa</name>
    <dbReference type="NCBI Taxonomy" id="182803"/>
    <lineage>
        <taxon>Eukaryota</taxon>
        <taxon>Metazoa</taxon>
        <taxon>Ecdysozoa</taxon>
        <taxon>Arthropoda</taxon>
        <taxon>Chelicerata</taxon>
        <taxon>Arachnida</taxon>
        <taxon>Araneae</taxon>
        <taxon>Araneomorphae</taxon>
        <taxon>Entelegynae</taxon>
        <taxon>Araneoidea</taxon>
        <taxon>Araneidae</taxon>
        <taxon>Araneus</taxon>
    </lineage>
</organism>
<dbReference type="PANTHER" id="PTHR12307:SF36">
    <property type="entry name" value="GLYCOGEN-BINDING SUBUNIT 76A"/>
    <property type="match status" value="1"/>
</dbReference>
<protein>
    <submittedName>
        <fullName evidence="3">Protein phosphatase 1 regulatory subunit 3A</fullName>
    </submittedName>
</protein>
<evidence type="ECO:0000256" key="1">
    <source>
        <dbReference type="SAM" id="MobiDB-lite"/>
    </source>
</evidence>
<name>A0A4Y2BI34_ARAVE</name>
<sequence>MPMDLHMFMHATGSPLFSYTPFSDERYSLANAYGGNDYNAKWRPRRFAVVHDRSVFPSYKLGTDLKSANKENSPPGETPPLPDGTRKKKVSFADDKGLELVEVREIPCIQKWNDEVLTWMIDGSPRISGTQKTWKVAFDHPPWKDSEPLELVEANNIVLESINIENFPNSAVNGMIKVKNLSFEKNVFIRITFDRWMSHVDVRANYVKPTAKDSVKPDFGKYDNFSFSAKIEPSAVKYGVIEFCVCLEFDRNQYWDNNRGINYRLVADSTKESAEKVQPSKKLSDENITLSLTDNIENFSEIDAWSNLMYNQPYW</sequence>
<feature type="region of interest" description="Disordered" evidence="1">
    <location>
        <begin position="64"/>
        <end position="88"/>
    </location>
</feature>
<gene>
    <name evidence="3" type="primary">Ppp1r3a</name>
    <name evidence="3" type="ORF">AVEN_172799_1</name>
</gene>
<dbReference type="AlphaFoldDB" id="A0A4Y2BI34"/>
<accession>A0A4Y2BI34</accession>
<evidence type="ECO:0000259" key="2">
    <source>
        <dbReference type="PROSITE" id="PS51159"/>
    </source>
</evidence>
<dbReference type="GO" id="GO:0008157">
    <property type="term" value="F:protein phosphatase 1 binding"/>
    <property type="evidence" value="ECO:0007669"/>
    <property type="project" value="TreeGrafter"/>
</dbReference>
<dbReference type="Proteomes" id="UP000499080">
    <property type="component" value="Unassembled WGS sequence"/>
</dbReference>
<feature type="domain" description="CBM21" evidence="2">
    <location>
        <begin position="149"/>
        <end position="266"/>
    </location>
</feature>